<dbReference type="Proteomes" id="UP000283442">
    <property type="component" value="Unassembled WGS sequence"/>
</dbReference>
<keyword evidence="1" id="KW-0472">Membrane</keyword>
<feature type="transmembrane region" description="Helical" evidence="1">
    <location>
        <begin position="53"/>
        <end position="71"/>
    </location>
</feature>
<feature type="transmembrane region" description="Helical" evidence="1">
    <location>
        <begin position="12"/>
        <end position="33"/>
    </location>
</feature>
<gene>
    <name evidence="2" type="ORF">DW674_04800</name>
</gene>
<sequence length="72" mass="8331">MCPTFGQVIKIPLFLCLVSLIIHAGFQKIYGFLMYTVFLREQAAGERLFLNTMIQYATIIIVIVDEINWTIF</sequence>
<organism evidence="2 3">
    <name type="scientific">Mitsuokella multacida</name>
    <dbReference type="NCBI Taxonomy" id="52226"/>
    <lineage>
        <taxon>Bacteria</taxon>
        <taxon>Bacillati</taxon>
        <taxon>Bacillota</taxon>
        <taxon>Negativicutes</taxon>
        <taxon>Selenomonadales</taxon>
        <taxon>Selenomonadaceae</taxon>
        <taxon>Mitsuokella</taxon>
    </lineage>
</organism>
<keyword evidence="1" id="KW-1133">Transmembrane helix</keyword>
<keyword evidence="1" id="KW-0812">Transmembrane</keyword>
<dbReference type="AlphaFoldDB" id="A0A414NXD8"/>
<reference evidence="2 3" key="1">
    <citation type="submission" date="2018-08" db="EMBL/GenBank/DDBJ databases">
        <title>A genome reference for cultivated species of the human gut microbiota.</title>
        <authorList>
            <person name="Zou Y."/>
            <person name="Xue W."/>
            <person name="Luo G."/>
        </authorList>
    </citation>
    <scope>NUCLEOTIDE SEQUENCE [LARGE SCALE GENOMIC DNA]</scope>
    <source>
        <strain evidence="2 3">AM25-21AC</strain>
    </source>
</reference>
<evidence type="ECO:0000256" key="1">
    <source>
        <dbReference type="SAM" id="Phobius"/>
    </source>
</evidence>
<comment type="caution">
    <text evidence="2">The sequence shown here is derived from an EMBL/GenBank/DDBJ whole genome shotgun (WGS) entry which is preliminary data.</text>
</comment>
<accession>A0A414NXD8</accession>
<evidence type="ECO:0000313" key="3">
    <source>
        <dbReference type="Proteomes" id="UP000283442"/>
    </source>
</evidence>
<name>A0A414NXD8_9FIRM</name>
<protein>
    <submittedName>
        <fullName evidence="2">Uncharacterized protein</fullName>
    </submittedName>
</protein>
<dbReference type="EMBL" id="QRHE01000004">
    <property type="protein sequence ID" value="RHF51999.1"/>
    <property type="molecule type" value="Genomic_DNA"/>
</dbReference>
<proteinExistence type="predicted"/>
<evidence type="ECO:0000313" key="2">
    <source>
        <dbReference type="EMBL" id="RHF51999.1"/>
    </source>
</evidence>